<name>A0A8T5VS60_9BRAD</name>
<reference evidence="1" key="1">
    <citation type="journal article" date="2017" name="Syst. Appl. Microbiol.">
        <title>Soybeans inoculated with root zone soils of Canadian native legumes harbour diverse and novel Bradyrhizobium spp. that possess agricultural potential.</title>
        <authorList>
            <person name="Bromfield E.S.P."/>
            <person name="Cloutier S."/>
            <person name="Tambong J.T."/>
            <person name="Tran Thi T.V."/>
        </authorList>
    </citation>
    <scope>NUCLEOTIDE SEQUENCE</scope>
    <source>
        <strain evidence="1">1S5</strain>
    </source>
</reference>
<organism evidence="1 2">
    <name type="scientific">Bradyrhizobium barranii subsp. apii</name>
    <dbReference type="NCBI Taxonomy" id="2819348"/>
    <lineage>
        <taxon>Bacteria</taxon>
        <taxon>Pseudomonadati</taxon>
        <taxon>Pseudomonadota</taxon>
        <taxon>Alphaproteobacteria</taxon>
        <taxon>Hyphomicrobiales</taxon>
        <taxon>Nitrobacteraceae</taxon>
        <taxon>Bradyrhizobium</taxon>
        <taxon>Bradyrhizobium barranii</taxon>
    </lineage>
</organism>
<accession>A0A8T5VS60</accession>
<protein>
    <submittedName>
        <fullName evidence="1">Uncharacterized protein</fullName>
    </submittedName>
</protein>
<dbReference type="RefSeq" id="WP_166101679.1">
    <property type="nucleotide sequence ID" value="NZ_CP096255.1"/>
</dbReference>
<sequence length="660" mass="72186">MSRARVDALRSLPVRLLSRLARGDLWDFSSMRMKRLASRFAGLFATLIGTANAIAEPAVSAAYSQEQTTYQTKGAPFDSRELRRWAGASYWEQKIGEAFEMGFDPRMQANAEERDAVLATVWQVKPETVNAETKIVAIIPKRPAKPRSTDLAYQIVFIPRMSARDKDRVETRFIAEGLSAKPAVATAAGAIPRLPSTYAYAGFPQNNNIVSYWAGHPGELRSILAWIAASPNPGFDQILTTGPAEGAAGRQASFLVAGTKVPSGPILTLRIAFLSDTAPVSAGVPAGYDARDFADLQIEKAQNQTAEQSRLGDITGLAGLAAEEHLPAKFMILQYFGNGTRDAEIDAIVPIPNVEKRVLLTIRFGPNNSVSIQRIGEDRKGSTLERPGELRRVNGFSANSGDAAALMAWLKRRYPGVKPRGTTVAELENSVTAEIQTRSGTPSWFRENYGIEILAPSEAQSQLARLFQYSAQQLTGLQEFTPNELQMLEVTLERMSDQLAAKFKGLRIARQKIAVELIGVTATKFAINNRLEAGLALLRGNDRMVIVFDSSNMNSDALFIGGSGVGGQPEIAGETFVTFAHELGHVVAATPGLKDSFQALVKAKKIRPVTWYAASKPADEFFPEAFTLYIGDPEWLRANRPDLFRWFETIASGEQRTGMR</sequence>
<evidence type="ECO:0000313" key="1">
    <source>
        <dbReference type="EMBL" id="UPT89704.1"/>
    </source>
</evidence>
<proteinExistence type="predicted"/>
<gene>
    <name evidence="1" type="ORF">HAP41_0000012425</name>
</gene>
<evidence type="ECO:0000313" key="2">
    <source>
        <dbReference type="Proteomes" id="UP000551709"/>
    </source>
</evidence>
<dbReference type="GO" id="GO:0008237">
    <property type="term" value="F:metallopeptidase activity"/>
    <property type="evidence" value="ECO:0007669"/>
    <property type="project" value="InterPro"/>
</dbReference>
<dbReference type="AlphaFoldDB" id="A0A8T5VS60"/>
<dbReference type="Gene3D" id="3.40.390.10">
    <property type="entry name" value="Collagenase (Catalytic Domain)"/>
    <property type="match status" value="1"/>
</dbReference>
<dbReference type="EMBL" id="CP096255">
    <property type="protein sequence ID" value="UPT89704.1"/>
    <property type="molecule type" value="Genomic_DNA"/>
</dbReference>
<dbReference type="Proteomes" id="UP000551709">
    <property type="component" value="Chromosome"/>
</dbReference>
<dbReference type="InterPro" id="IPR024079">
    <property type="entry name" value="MetalloPept_cat_dom_sf"/>
</dbReference>
<reference evidence="1" key="2">
    <citation type="submission" date="2022-04" db="EMBL/GenBank/DDBJ databases">
        <authorList>
            <person name="Bromfield E.S.P."/>
            <person name="Cloutier S."/>
        </authorList>
    </citation>
    <scope>NUCLEOTIDE SEQUENCE</scope>
    <source>
        <strain evidence="1">1S5</strain>
    </source>
</reference>